<dbReference type="Proteomes" id="UP001178508">
    <property type="component" value="Chromosome 2"/>
</dbReference>
<feature type="compositionally biased region" description="Basic and acidic residues" evidence="1">
    <location>
        <begin position="143"/>
        <end position="153"/>
    </location>
</feature>
<accession>A0AAV1EPY2</accession>
<reference evidence="2" key="1">
    <citation type="submission" date="2023-08" db="EMBL/GenBank/DDBJ databases">
        <authorList>
            <person name="Alioto T."/>
            <person name="Alioto T."/>
            <person name="Gomez Garrido J."/>
        </authorList>
    </citation>
    <scope>NUCLEOTIDE SEQUENCE</scope>
</reference>
<keyword evidence="3" id="KW-1185">Reference proteome</keyword>
<evidence type="ECO:0000256" key="1">
    <source>
        <dbReference type="SAM" id="MobiDB-lite"/>
    </source>
</evidence>
<proteinExistence type="predicted"/>
<evidence type="ECO:0000313" key="2">
    <source>
        <dbReference type="EMBL" id="CAJ1050801.1"/>
    </source>
</evidence>
<protein>
    <submittedName>
        <fullName evidence="2">DnaJ-like protein subfamily A member 3, mitochondrial DnaJ protein Tid-1</fullName>
    </submittedName>
</protein>
<feature type="region of interest" description="Disordered" evidence="1">
    <location>
        <begin position="20"/>
        <end position="56"/>
    </location>
</feature>
<dbReference type="AlphaFoldDB" id="A0AAV1EPY2"/>
<name>A0AAV1EPY2_XYRNO</name>
<feature type="compositionally biased region" description="Polar residues" evidence="1">
    <location>
        <begin position="47"/>
        <end position="56"/>
    </location>
</feature>
<dbReference type="EMBL" id="OY660865">
    <property type="protein sequence ID" value="CAJ1050801.1"/>
    <property type="molecule type" value="Genomic_DNA"/>
</dbReference>
<feature type="region of interest" description="Disordered" evidence="1">
    <location>
        <begin position="143"/>
        <end position="184"/>
    </location>
</feature>
<gene>
    <name evidence="2" type="ORF">XNOV1_A038185</name>
</gene>
<sequence>MVQGNLRQFELDFPLIKERAQLENAPFDDTPNCPPADQPSEKRETTSAEQAQDPQLTHTITDMKVKFTDLERELVQLRELFSHQLRKEEVHIPSTELSRLRPDREQDQAELSRLRTEIRVLQQHQESHIAALSTLTEEVKELREEQKLQDRGRLLPGQLESHPDHKQDAGSPTQNHHDQETSPT</sequence>
<evidence type="ECO:0000313" key="3">
    <source>
        <dbReference type="Proteomes" id="UP001178508"/>
    </source>
</evidence>
<organism evidence="2 3">
    <name type="scientific">Xyrichtys novacula</name>
    <name type="common">Pearly razorfish</name>
    <name type="synonym">Hemipteronotus novacula</name>
    <dbReference type="NCBI Taxonomy" id="13765"/>
    <lineage>
        <taxon>Eukaryota</taxon>
        <taxon>Metazoa</taxon>
        <taxon>Chordata</taxon>
        <taxon>Craniata</taxon>
        <taxon>Vertebrata</taxon>
        <taxon>Euteleostomi</taxon>
        <taxon>Actinopterygii</taxon>
        <taxon>Neopterygii</taxon>
        <taxon>Teleostei</taxon>
        <taxon>Neoteleostei</taxon>
        <taxon>Acanthomorphata</taxon>
        <taxon>Eupercaria</taxon>
        <taxon>Labriformes</taxon>
        <taxon>Labridae</taxon>
        <taxon>Xyrichtys</taxon>
    </lineage>
</organism>
<feature type="compositionally biased region" description="Basic and acidic residues" evidence="1">
    <location>
        <begin position="175"/>
        <end position="184"/>
    </location>
</feature>